<comment type="catalytic activity">
    <reaction evidence="13">
        <text>geranylgeranyl diphosphate + L-cysteinyl-[protein] = S-geranylgeranyl-L-cysteinyl-[protein] + diphosphate</text>
        <dbReference type="Rhea" id="RHEA:21240"/>
        <dbReference type="Rhea" id="RHEA-COMP:10131"/>
        <dbReference type="Rhea" id="RHEA-COMP:11537"/>
        <dbReference type="ChEBI" id="CHEBI:29950"/>
        <dbReference type="ChEBI" id="CHEBI:33019"/>
        <dbReference type="ChEBI" id="CHEBI:57533"/>
        <dbReference type="ChEBI" id="CHEBI:86021"/>
        <dbReference type="EC" id="2.5.1.59"/>
    </reaction>
</comment>
<dbReference type="PANTHER" id="PTHR11774">
    <property type="entry name" value="GERANYLGERANYL TRANSFERASE TYPE BETA SUBUNIT"/>
    <property type="match status" value="1"/>
</dbReference>
<evidence type="ECO:0000256" key="7">
    <source>
        <dbReference type="ARBA" id="ARBA00022679"/>
    </source>
</evidence>
<dbReference type="GO" id="GO:0004662">
    <property type="term" value="F:CAAX-protein geranylgeranyltransferase activity"/>
    <property type="evidence" value="ECO:0007669"/>
    <property type="project" value="UniProtKB-EC"/>
</dbReference>
<dbReference type="GO" id="GO:0005953">
    <property type="term" value="C:CAAX-protein geranylgeranyltransferase complex"/>
    <property type="evidence" value="ECO:0007669"/>
    <property type="project" value="InterPro"/>
</dbReference>
<feature type="region of interest" description="Disordered" evidence="17">
    <location>
        <begin position="342"/>
        <end position="379"/>
    </location>
</feature>
<dbReference type="CDD" id="cd02895">
    <property type="entry name" value="GGTase-I"/>
    <property type="match status" value="1"/>
</dbReference>
<evidence type="ECO:0000256" key="17">
    <source>
        <dbReference type="SAM" id="MobiDB-lite"/>
    </source>
</evidence>
<keyword evidence="16" id="KW-0175">Coiled coil</keyword>
<sequence>MATLATTRCADKHCSGEGDSSPVQQPCSSPPVSSEDQKLARQNVAQFLREAERNRREIEKLEKERTLSVQCRKNGWTDVPGELEEYEKLLEEERNAEMIERLKEIMTEVEISINNLKEEERSRVEELLKEERTCRQEITAYEKNIENLSLAVKSDLKLHTAPTVKTNPPDRDLPAEVLAVEVFLLKTGGPCGGWDKYDHQTFLKVWTKHSGQQVYRKEAKLYLPGKALEEIEQHEDWHQELIYLQDSKREAIQRWKASKHQKRQNRIQSQEAEEAEKSEREAKVQAKQHRTEQERREAELQLEKWREEKQRIEEQEEEQRLAEETQKRKKAKDLLKVEAKLQERQRREREEEERQRRITAKLKEKVDGNVSRDPSRLTRPTKGWEERMKHIGPTGGGPVLQMFHSVSFYFEKQTYRKRFLIGADAKMAEEESQFEEFEQIDFLRDRHVRFFQRTLQVLPERYASLETTRLTIIFFALSGLDVLDALDVIDRKTMIEWIYSLQVLPTEDEANLSRCGFRGSSHIGIPYSTKGPGVLHPYDSGHVAMTYTGLCSLVILGDDLSRVDKQACLAGLRALQLEDGSFYAVPEGSENDIRFIYCAASICYMLDDWSGMDMQKAIEYITGSLSYDNGFGQGAGRESHGGWTYCAIASLCLMGRLEEALSQRELDRIRRWCIMRQQSGFHGRPNKPVDTCYSFWVGATLELLDVFQYTNFDKNRSFILSTQDRLVGGFAKWPDSHPDPLHAYLGLCGLSLIGEPSLRKVHPALNITQRAFEHVQQLQQTWRESAGSCGRQH</sequence>
<dbReference type="FunFam" id="1.50.10.20:FF:000005">
    <property type="entry name" value="Geranylgeranyl transferase type-1 subunit beta"/>
    <property type="match status" value="1"/>
</dbReference>
<gene>
    <name evidence="19" type="ORF">JOQ06_011793</name>
</gene>
<dbReference type="AlphaFoldDB" id="A0AAD6BE37"/>
<organism evidence="19 20">
    <name type="scientific">Pogonophryne albipinna</name>
    <dbReference type="NCBI Taxonomy" id="1090488"/>
    <lineage>
        <taxon>Eukaryota</taxon>
        <taxon>Metazoa</taxon>
        <taxon>Chordata</taxon>
        <taxon>Craniata</taxon>
        <taxon>Vertebrata</taxon>
        <taxon>Euteleostomi</taxon>
        <taxon>Actinopterygii</taxon>
        <taxon>Neopterygii</taxon>
        <taxon>Teleostei</taxon>
        <taxon>Neoteleostei</taxon>
        <taxon>Acanthomorphata</taxon>
        <taxon>Eupercaria</taxon>
        <taxon>Perciformes</taxon>
        <taxon>Notothenioidei</taxon>
        <taxon>Pogonophryne</taxon>
    </lineage>
</organism>
<comment type="caution">
    <text evidence="19">The sequence shown here is derived from an EMBL/GenBank/DDBJ whole genome shotgun (WGS) entry which is preliminary data.</text>
</comment>
<dbReference type="Proteomes" id="UP001219934">
    <property type="component" value="Unassembled WGS sequence"/>
</dbReference>
<evidence type="ECO:0000256" key="12">
    <source>
        <dbReference type="ARBA" id="ARBA00031713"/>
    </source>
</evidence>
<keyword evidence="9" id="KW-0677">Repeat</keyword>
<dbReference type="InterPro" id="IPR008930">
    <property type="entry name" value="Terpenoid_cyclase/PrenylTrfase"/>
</dbReference>
<dbReference type="Pfam" id="PF00432">
    <property type="entry name" value="Prenyltrans"/>
    <property type="match status" value="1"/>
</dbReference>
<evidence type="ECO:0000256" key="1">
    <source>
        <dbReference type="ARBA" id="ARBA00001946"/>
    </source>
</evidence>
<keyword evidence="8" id="KW-0479">Metal-binding</keyword>
<dbReference type="InterPro" id="IPR045089">
    <property type="entry name" value="PGGT1B-like"/>
</dbReference>
<comment type="cofactor">
    <cofactor evidence="1">
        <name>Mg(2+)</name>
        <dbReference type="ChEBI" id="CHEBI:18420"/>
    </cofactor>
</comment>
<evidence type="ECO:0000256" key="3">
    <source>
        <dbReference type="ARBA" id="ARBA00010497"/>
    </source>
</evidence>
<evidence type="ECO:0000313" key="20">
    <source>
        <dbReference type="Proteomes" id="UP001219934"/>
    </source>
</evidence>
<feature type="region of interest" description="Disordered" evidence="17">
    <location>
        <begin position="256"/>
        <end position="296"/>
    </location>
</feature>
<keyword evidence="10" id="KW-0862">Zinc</keyword>
<feature type="compositionally biased region" description="Basic residues" evidence="17">
    <location>
        <begin position="256"/>
        <end position="265"/>
    </location>
</feature>
<evidence type="ECO:0000256" key="15">
    <source>
        <dbReference type="ARBA" id="ARBA00078363"/>
    </source>
</evidence>
<evidence type="ECO:0000259" key="18">
    <source>
        <dbReference type="Pfam" id="PF00432"/>
    </source>
</evidence>
<keyword evidence="11" id="KW-0460">Magnesium</keyword>
<name>A0AAD6BE37_9TELE</name>
<evidence type="ECO:0000256" key="14">
    <source>
        <dbReference type="ARBA" id="ARBA00065714"/>
    </source>
</evidence>
<evidence type="ECO:0000256" key="8">
    <source>
        <dbReference type="ARBA" id="ARBA00022723"/>
    </source>
</evidence>
<evidence type="ECO:0000256" key="2">
    <source>
        <dbReference type="ARBA" id="ARBA00001947"/>
    </source>
</evidence>
<dbReference type="GO" id="GO:0046872">
    <property type="term" value="F:metal ion binding"/>
    <property type="evidence" value="ECO:0007669"/>
    <property type="project" value="UniProtKB-KW"/>
</dbReference>
<dbReference type="InterPro" id="IPR041960">
    <property type="entry name" value="GGTase_I_beta"/>
</dbReference>
<keyword evidence="20" id="KW-1185">Reference proteome</keyword>
<dbReference type="SUPFAM" id="SSF48239">
    <property type="entry name" value="Terpenoid cyclases/Protein prenyltransferases"/>
    <property type="match status" value="1"/>
</dbReference>
<dbReference type="EC" id="2.5.1.59" evidence="4"/>
<evidence type="ECO:0000256" key="4">
    <source>
        <dbReference type="ARBA" id="ARBA00012700"/>
    </source>
</evidence>
<evidence type="ECO:0000256" key="13">
    <source>
        <dbReference type="ARBA" id="ARBA00050428"/>
    </source>
</evidence>
<feature type="domain" description="Prenyltransferase alpha-alpha toroid" evidence="18">
    <location>
        <begin position="442"/>
        <end position="767"/>
    </location>
</feature>
<proteinExistence type="inferred from homology"/>
<evidence type="ECO:0000256" key="16">
    <source>
        <dbReference type="SAM" id="Coils"/>
    </source>
</evidence>
<dbReference type="Gene3D" id="1.50.10.20">
    <property type="match status" value="1"/>
</dbReference>
<comment type="cofactor">
    <cofactor evidence="2">
        <name>Zn(2+)</name>
        <dbReference type="ChEBI" id="CHEBI:29105"/>
    </cofactor>
</comment>
<feature type="compositionally biased region" description="Basic and acidic residues" evidence="17">
    <location>
        <begin position="342"/>
        <end position="367"/>
    </location>
</feature>
<comment type="similarity">
    <text evidence="3">Belongs to the protein prenyltransferase subunit beta family.</text>
</comment>
<keyword evidence="6" id="KW-0637">Prenyltransferase</keyword>
<feature type="coiled-coil region" evidence="16">
    <location>
        <begin position="99"/>
        <end position="144"/>
    </location>
</feature>
<evidence type="ECO:0000256" key="5">
    <source>
        <dbReference type="ARBA" id="ARBA00020603"/>
    </source>
</evidence>
<evidence type="ECO:0000256" key="9">
    <source>
        <dbReference type="ARBA" id="ARBA00022737"/>
    </source>
</evidence>
<evidence type="ECO:0000256" key="6">
    <source>
        <dbReference type="ARBA" id="ARBA00022602"/>
    </source>
</evidence>
<feature type="region of interest" description="Disordered" evidence="17">
    <location>
        <begin position="313"/>
        <end position="332"/>
    </location>
</feature>
<dbReference type="InterPro" id="IPR001330">
    <property type="entry name" value="Prenyltrans"/>
</dbReference>
<comment type="subunit">
    <text evidence="14">Heterodimer of FNTA and PGGT1B. PGGT1B mediates interaction with substrate peptides.</text>
</comment>
<dbReference type="EMBL" id="JAPTMU010000006">
    <property type="protein sequence ID" value="KAJ4941921.1"/>
    <property type="molecule type" value="Genomic_DNA"/>
</dbReference>
<protein>
    <recommendedName>
        <fullName evidence="5">Geranylgeranyl transferase type-1 subunit beta</fullName>
        <ecNumber evidence="4">2.5.1.59</ecNumber>
    </recommendedName>
    <alternativeName>
        <fullName evidence="12">Geranylgeranyl transferase type I subunit beta</fullName>
    </alternativeName>
    <alternativeName>
        <fullName evidence="15">Type I protein geranyl-geranyltransferase subunit beta</fullName>
    </alternativeName>
</protein>
<feature type="compositionally biased region" description="Basic and acidic residues" evidence="17">
    <location>
        <begin position="275"/>
        <end position="296"/>
    </location>
</feature>
<evidence type="ECO:0000313" key="19">
    <source>
        <dbReference type="EMBL" id="KAJ4941921.1"/>
    </source>
</evidence>
<feature type="region of interest" description="Disordered" evidence="17">
    <location>
        <begin position="1"/>
        <end position="40"/>
    </location>
</feature>
<reference evidence="19" key="1">
    <citation type="submission" date="2022-11" db="EMBL/GenBank/DDBJ databases">
        <title>Chromosome-level genome of Pogonophryne albipinna.</title>
        <authorList>
            <person name="Jo E."/>
        </authorList>
    </citation>
    <scope>NUCLEOTIDE SEQUENCE</scope>
    <source>
        <strain evidence="19">SGF0006</strain>
        <tissue evidence="19">Muscle</tissue>
    </source>
</reference>
<feature type="compositionally biased region" description="Low complexity" evidence="17">
    <location>
        <begin position="20"/>
        <end position="34"/>
    </location>
</feature>
<evidence type="ECO:0000256" key="11">
    <source>
        <dbReference type="ARBA" id="ARBA00022842"/>
    </source>
</evidence>
<accession>A0AAD6BE37</accession>
<evidence type="ECO:0000256" key="10">
    <source>
        <dbReference type="ARBA" id="ARBA00022833"/>
    </source>
</evidence>
<dbReference type="PANTHER" id="PTHR11774:SF4">
    <property type="entry name" value="GERANYLGERANYL TRANSFERASE TYPE-1 SUBUNIT BETA"/>
    <property type="match status" value="1"/>
</dbReference>
<keyword evidence="7" id="KW-0808">Transferase</keyword>